<dbReference type="STRING" id="28442.SAMN05443574_101500"/>
<proteinExistence type="predicted"/>
<evidence type="ECO:0000313" key="1">
    <source>
        <dbReference type="EMBL" id="SDW14357.1"/>
    </source>
</evidence>
<protein>
    <submittedName>
        <fullName evidence="1">Uncharacterized protein</fullName>
    </submittedName>
</protein>
<reference evidence="1 2" key="1">
    <citation type="submission" date="2016-10" db="EMBL/GenBank/DDBJ databases">
        <authorList>
            <person name="de Groot N.N."/>
        </authorList>
    </citation>
    <scope>NUCLEOTIDE SEQUENCE [LARGE SCALE GENOMIC DNA]</scope>
    <source>
        <strain evidence="1 2">DSM 3756</strain>
    </source>
</reference>
<dbReference type="AlphaFoldDB" id="A0A1H2R4N9"/>
<gene>
    <name evidence="1" type="ORF">SAMN05443574_101500</name>
</gene>
<organism evidence="1 2">
    <name type="scientific">Haloarcula vallismortis</name>
    <name type="common">Halobacterium vallismortis</name>
    <dbReference type="NCBI Taxonomy" id="28442"/>
    <lineage>
        <taxon>Archaea</taxon>
        <taxon>Methanobacteriati</taxon>
        <taxon>Methanobacteriota</taxon>
        <taxon>Stenosarchaea group</taxon>
        <taxon>Halobacteria</taxon>
        <taxon>Halobacteriales</taxon>
        <taxon>Haloarculaceae</taxon>
        <taxon>Haloarcula</taxon>
    </lineage>
</organism>
<dbReference type="Proteomes" id="UP000182573">
    <property type="component" value="Unassembled WGS sequence"/>
</dbReference>
<dbReference type="EMBL" id="FNOF01000001">
    <property type="protein sequence ID" value="SDW14357.1"/>
    <property type="molecule type" value="Genomic_DNA"/>
</dbReference>
<accession>A0A1H2R4N9</accession>
<name>A0A1H2R4N9_HALVA</name>
<evidence type="ECO:0000313" key="2">
    <source>
        <dbReference type="Proteomes" id="UP000182573"/>
    </source>
</evidence>
<sequence>MMFLFLGIQTPVLMERTRSVVVAVSTLIVGVTLLSGPLAPGVTLATEPEPVALESGNVTVSEVEMPEKVTLEKGSYGAASYYLDAPPAHVHFSNLTGRPTLVYELTIDELGYSRTTNHFLDDSTCDAYELTLASDTFTDGEIEREQYNGTVTVSKRDGSGHGVVATRNVTISVVE</sequence>